<name>A0ABX1QRD8_9PROT</name>
<proteinExistence type="predicted"/>
<dbReference type="Proteomes" id="UP000669605">
    <property type="component" value="Unassembled WGS sequence"/>
</dbReference>
<accession>A0ABX1QRD8</accession>
<reference evidence="2 3" key="1">
    <citation type="journal article" date="2020" name="Curr. Microbiol.">
        <title>Tepidiphilus baoligensis sp. nov., a Novel Bacterium of the Family Hydrogenophilaceae Isolated from an Oil Reservoir.</title>
        <authorList>
            <person name="Zhang X."/>
            <person name="Wang G."/>
            <person name="Ma X."/>
            <person name="Yu J."/>
            <person name="You J."/>
            <person name="Xue Y."/>
            <person name="Ma Y."/>
        </authorList>
    </citation>
    <scope>NUCLEOTIDE SEQUENCE [LARGE SCALE GENOMIC DNA]</scope>
    <source>
        <strain evidence="2 3">B18-69</strain>
    </source>
</reference>
<evidence type="ECO:0000313" key="2">
    <source>
        <dbReference type="EMBL" id="NMH17488.1"/>
    </source>
</evidence>
<dbReference type="EMBL" id="JAAAUB010000022">
    <property type="protein sequence ID" value="NMH17488.1"/>
    <property type="molecule type" value="Genomic_DNA"/>
</dbReference>
<dbReference type="InterPro" id="IPR035965">
    <property type="entry name" value="PAS-like_dom_sf"/>
</dbReference>
<dbReference type="CDD" id="cd00130">
    <property type="entry name" value="PAS"/>
    <property type="match status" value="1"/>
</dbReference>
<dbReference type="Gene3D" id="3.30.450.20">
    <property type="entry name" value="PAS domain"/>
    <property type="match status" value="1"/>
</dbReference>
<gene>
    <name evidence="2" type="ORF">GV368_10390</name>
</gene>
<dbReference type="RefSeq" id="WP_169116468.1">
    <property type="nucleotide sequence ID" value="NZ_JAAAUB010000022.1"/>
</dbReference>
<dbReference type="NCBIfam" id="TIGR00229">
    <property type="entry name" value="sensory_box"/>
    <property type="match status" value="1"/>
</dbReference>
<feature type="domain" description="PAS fold-3" evidence="1">
    <location>
        <begin position="24"/>
        <end position="92"/>
    </location>
</feature>
<protein>
    <submittedName>
        <fullName evidence="2">PAS domain S-box protein</fullName>
    </submittedName>
</protein>
<dbReference type="Pfam" id="PF08447">
    <property type="entry name" value="PAS_3"/>
    <property type="match status" value="1"/>
</dbReference>
<dbReference type="InterPro" id="IPR013655">
    <property type="entry name" value="PAS_fold_3"/>
</dbReference>
<evidence type="ECO:0000259" key="1">
    <source>
        <dbReference type="Pfam" id="PF08447"/>
    </source>
</evidence>
<sequence>MEREVFLEPHDLIVSKTDLKGKITYVNRTFMNISKFYEKDVIGKPHNIIRHPDMPRGAFKLLWDTLHRGEEWFGFVKNRTADGNYYWVFANVNKGFEYGKHVGYYSVRRAAPRAAVALMSELYAKMREVESRHPSTRAPEESLKMLMEHVQNEGTTYEKFVLNLFDQG</sequence>
<evidence type="ECO:0000313" key="3">
    <source>
        <dbReference type="Proteomes" id="UP000669605"/>
    </source>
</evidence>
<comment type="caution">
    <text evidence="2">The sequence shown here is derived from an EMBL/GenBank/DDBJ whole genome shotgun (WGS) entry which is preliminary data.</text>
</comment>
<organism evidence="2 3">
    <name type="scientific">Tepidiphilus baoligensis</name>
    <dbReference type="NCBI Taxonomy" id="2698687"/>
    <lineage>
        <taxon>Bacteria</taxon>
        <taxon>Pseudomonadati</taxon>
        <taxon>Pseudomonadota</taxon>
        <taxon>Hydrogenophilia</taxon>
        <taxon>Hydrogenophilales</taxon>
        <taxon>Hydrogenophilaceae</taxon>
        <taxon>Tepidiphilus</taxon>
    </lineage>
</organism>
<dbReference type="InterPro" id="IPR000014">
    <property type="entry name" value="PAS"/>
</dbReference>
<keyword evidence="3" id="KW-1185">Reference proteome</keyword>
<dbReference type="SUPFAM" id="SSF55785">
    <property type="entry name" value="PYP-like sensor domain (PAS domain)"/>
    <property type="match status" value="1"/>
</dbReference>